<reference evidence="1" key="1">
    <citation type="journal article" date="2023" name="G3 (Bethesda)">
        <title>A reference genome for the long-term kleptoplast-retaining sea slug Elysia crispata morphotype clarki.</title>
        <authorList>
            <person name="Eastman K.E."/>
            <person name="Pendleton A.L."/>
            <person name="Shaikh M.A."/>
            <person name="Suttiyut T."/>
            <person name="Ogas R."/>
            <person name="Tomko P."/>
            <person name="Gavelis G."/>
            <person name="Widhalm J.R."/>
            <person name="Wisecaver J.H."/>
        </authorList>
    </citation>
    <scope>NUCLEOTIDE SEQUENCE</scope>
    <source>
        <strain evidence="1">ECLA1</strain>
    </source>
</reference>
<sequence length="87" mass="9459">MTEQRFQVSLSGEGVFAEIRHGACWRPQTTRLIGTMICSRRGRNTSHTDVCTTANSAVNRGLFSLCRSNVPGVTTQHSAVKPGPAQQ</sequence>
<dbReference type="EMBL" id="JAWDGP010006162">
    <property type="protein sequence ID" value="KAK3746240.1"/>
    <property type="molecule type" value="Genomic_DNA"/>
</dbReference>
<evidence type="ECO:0000313" key="1">
    <source>
        <dbReference type="EMBL" id="KAK3746240.1"/>
    </source>
</evidence>
<dbReference type="AlphaFoldDB" id="A0AAE1CYW7"/>
<evidence type="ECO:0000313" key="2">
    <source>
        <dbReference type="Proteomes" id="UP001283361"/>
    </source>
</evidence>
<protein>
    <submittedName>
        <fullName evidence="1">Uncharacterized protein</fullName>
    </submittedName>
</protein>
<name>A0AAE1CYW7_9GAST</name>
<proteinExistence type="predicted"/>
<accession>A0AAE1CYW7</accession>
<gene>
    <name evidence="1" type="ORF">RRG08_014713</name>
</gene>
<dbReference type="Proteomes" id="UP001283361">
    <property type="component" value="Unassembled WGS sequence"/>
</dbReference>
<organism evidence="1 2">
    <name type="scientific">Elysia crispata</name>
    <name type="common">lettuce slug</name>
    <dbReference type="NCBI Taxonomy" id="231223"/>
    <lineage>
        <taxon>Eukaryota</taxon>
        <taxon>Metazoa</taxon>
        <taxon>Spiralia</taxon>
        <taxon>Lophotrochozoa</taxon>
        <taxon>Mollusca</taxon>
        <taxon>Gastropoda</taxon>
        <taxon>Heterobranchia</taxon>
        <taxon>Euthyneura</taxon>
        <taxon>Panpulmonata</taxon>
        <taxon>Sacoglossa</taxon>
        <taxon>Placobranchoidea</taxon>
        <taxon>Plakobranchidae</taxon>
        <taxon>Elysia</taxon>
    </lineage>
</organism>
<keyword evidence="2" id="KW-1185">Reference proteome</keyword>
<comment type="caution">
    <text evidence="1">The sequence shown here is derived from an EMBL/GenBank/DDBJ whole genome shotgun (WGS) entry which is preliminary data.</text>
</comment>